<dbReference type="Pfam" id="PF00535">
    <property type="entry name" value="Glycos_transf_2"/>
    <property type="match status" value="1"/>
</dbReference>
<dbReference type="PANTHER" id="PTHR43179">
    <property type="entry name" value="RHAMNOSYLTRANSFERASE WBBL"/>
    <property type="match status" value="1"/>
</dbReference>
<dbReference type="AlphaFoldDB" id="A0A0F9VF01"/>
<evidence type="ECO:0000313" key="2">
    <source>
        <dbReference type="EMBL" id="KKN72156.1"/>
    </source>
</evidence>
<dbReference type="EMBL" id="LAZR01000368">
    <property type="protein sequence ID" value="KKN72156.1"/>
    <property type="molecule type" value="Genomic_DNA"/>
</dbReference>
<dbReference type="InterPro" id="IPR029044">
    <property type="entry name" value="Nucleotide-diphossugar_trans"/>
</dbReference>
<gene>
    <name evidence="2" type="ORF">LCGC14_0413680</name>
</gene>
<evidence type="ECO:0000259" key="1">
    <source>
        <dbReference type="Pfam" id="PF00535"/>
    </source>
</evidence>
<reference evidence="2" key="1">
    <citation type="journal article" date="2015" name="Nature">
        <title>Complex archaea that bridge the gap between prokaryotes and eukaryotes.</title>
        <authorList>
            <person name="Spang A."/>
            <person name="Saw J.H."/>
            <person name="Jorgensen S.L."/>
            <person name="Zaremba-Niedzwiedzka K."/>
            <person name="Martijn J."/>
            <person name="Lind A.E."/>
            <person name="van Eijk R."/>
            <person name="Schleper C."/>
            <person name="Guy L."/>
            <person name="Ettema T.J."/>
        </authorList>
    </citation>
    <scope>NUCLEOTIDE SEQUENCE</scope>
</reference>
<dbReference type="Gene3D" id="3.90.550.10">
    <property type="entry name" value="Spore Coat Polysaccharide Biosynthesis Protein SpsA, Chain A"/>
    <property type="match status" value="1"/>
</dbReference>
<accession>A0A0F9VF01</accession>
<proteinExistence type="predicted"/>
<sequence>MTVSIMIVTYNRLSLTKQTLENLFKATKYPYNLIFVDNNSSDGTIGFLDKTLHGKMEQFNSFKDYSIISNRDNRGIAIGRNQGLAEAVTKYDSEWFATLDNDVWVPEGWLTECVEILQANRQYASIGANMENVKYPIVNLNGKEFQNKPQGNLGTACMVFNRSLHKMLGYFNYKDYGKYGEEDADWGMRIRVIGLKLGYIKENGKHLGEGQHDKGEYREFKTASHKRNLAKFNANCRDYARRIKPLYINFR</sequence>
<dbReference type="PANTHER" id="PTHR43179:SF7">
    <property type="entry name" value="RHAMNOSYLTRANSFERASE WBBL"/>
    <property type="match status" value="1"/>
</dbReference>
<protein>
    <recommendedName>
        <fullName evidence="1">Glycosyltransferase 2-like domain-containing protein</fullName>
    </recommendedName>
</protein>
<dbReference type="SUPFAM" id="SSF53448">
    <property type="entry name" value="Nucleotide-diphospho-sugar transferases"/>
    <property type="match status" value="1"/>
</dbReference>
<comment type="caution">
    <text evidence="2">The sequence shown here is derived from an EMBL/GenBank/DDBJ whole genome shotgun (WGS) entry which is preliminary data.</text>
</comment>
<dbReference type="InterPro" id="IPR001173">
    <property type="entry name" value="Glyco_trans_2-like"/>
</dbReference>
<name>A0A0F9VF01_9ZZZZ</name>
<feature type="domain" description="Glycosyltransferase 2-like" evidence="1">
    <location>
        <begin position="4"/>
        <end position="129"/>
    </location>
</feature>
<organism evidence="2">
    <name type="scientific">marine sediment metagenome</name>
    <dbReference type="NCBI Taxonomy" id="412755"/>
    <lineage>
        <taxon>unclassified sequences</taxon>
        <taxon>metagenomes</taxon>
        <taxon>ecological metagenomes</taxon>
    </lineage>
</organism>